<dbReference type="PRINTS" id="PR00449">
    <property type="entry name" value="RASTRNSFRMNG"/>
</dbReference>
<dbReference type="EMBL" id="MLAK01001287">
    <property type="protein sequence ID" value="OHS94812.1"/>
    <property type="molecule type" value="Genomic_DNA"/>
</dbReference>
<gene>
    <name evidence="2" type="ORF">TRFO_39001</name>
</gene>
<protein>
    <submittedName>
        <fullName evidence="2">Small GTP-binding protein</fullName>
    </submittedName>
</protein>
<dbReference type="SMART" id="SM00173">
    <property type="entry name" value="RAS"/>
    <property type="match status" value="1"/>
</dbReference>
<dbReference type="SMART" id="SM00175">
    <property type="entry name" value="RAB"/>
    <property type="match status" value="1"/>
</dbReference>
<dbReference type="CDD" id="cd00154">
    <property type="entry name" value="Rab"/>
    <property type="match status" value="1"/>
</dbReference>
<dbReference type="PROSITE" id="PS51419">
    <property type="entry name" value="RAB"/>
    <property type="match status" value="1"/>
</dbReference>
<dbReference type="PROSITE" id="PS51417">
    <property type="entry name" value="ARF"/>
    <property type="match status" value="1"/>
</dbReference>
<organism evidence="2 3">
    <name type="scientific">Tritrichomonas foetus</name>
    <dbReference type="NCBI Taxonomy" id="1144522"/>
    <lineage>
        <taxon>Eukaryota</taxon>
        <taxon>Metamonada</taxon>
        <taxon>Parabasalia</taxon>
        <taxon>Tritrichomonadida</taxon>
        <taxon>Tritrichomonadidae</taxon>
        <taxon>Tritrichomonas</taxon>
    </lineage>
</organism>
<dbReference type="GO" id="GO:0003924">
    <property type="term" value="F:GTPase activity"/>
    <property type="evidence" value="ECO:0007669"/>
    <property type="project" value="InterPro"/>
</dbReference>
<evidence type="ECO:0000256" key="1">
    <source>
        <dbReference type="ARBA" id="ARBA00022741"/>
    </source>
</evidence>
<dbReference type="FunFam" id="3.40.50.300:FF:000808">
    <property type="entry name" value="Small GTP-binding protein, putative"/>
    <property type="match status" value="1"/>
</dbReference>
<dbReference type="InterPro" id="IPR001806">
    <property type="entry name" value="Small_GTPase"/>
</dbReference>
<dbReference type="NCBIfam" id="TIGR00231">
    <property type="entry name" value="small_GTP"/>
    <property type="match status" value="1"/>
</dbReference>
<dbReference type="RefSeq" id="XP_068347949.1">
    <property type="nucleotide sequence ID" value="XM_068512375.1"/>
</dbReference>
<reference evidence="2" key="1">
    <citation type="submission" date="2016-10" db="EMBL/GenBank/DDBJ databases">
        <authorList>
            <person name="Benchimol M."/>
            <person name="Almeida L.G."/>
            <person name="Vasconcelos A.T."/>
            <person name="Perreira-Neves A."/>
            <person name="Rosa I.A."/>
            <person name="Tasca T."/>
            <person name="Bogo M.R."/>
            <person name="de Souza W."/>
        </authorList>
    </citation>
    <scope>NUCLEOTIDE SEQUENCE [LARGE SCALE GENOMIC DNA]</scope>
    <source>
        <strain evidence="2">K</strain>
    </source>
</reference>
<keyword evidence="3" id="KW-1185">Reference proteome</keyword>
<accession>A0A1J4JC27</accession>
<dbReference type="SUPFAM" id="SSF52540">
    <property type="entry name" value="P-loop containing nucleoside triphosphate hydrolases"/>
    <property type="match status" value="1"/>
</dbReference>
<dbReference type="Pfam" id="PF00071">
    <property type="entry name" value="Ras"/>
    <property type="match status" value="1"/>
</dbReference>
<dbReference type="Proteomes" id="UP000179807">
    <property type="component" value="Unassembled WGS sequence"/>
</dbReference>
<dbReference type="InterPro" id="IPR027417">
    <property type="entry name" value="P-loop_NTPase"/>
</dbReference>
<evidence type="ECO:0000313" key="2">
    <source>
        <dbReference type="EMBL" id="OHS94812.1"/>
    </source>
</evidence>
<dbReference type="PROSITE" id="PS51421">
    <property type="entry name" value="RAS"/>
    <property type="match status" value="1"/>
</dbReference>
<dbReference type="SMART" id="SM00177">
    <property type="entry name" value="ARF"/>
    <property type="match status" value="1"/>
</dbReference>
<dbReference type="InterPro" id="IPR005225">
    <property type="entry name" value="Small_GTP-bd"/>
</dbReference>
<keyword evidence="1" id="KW-0547">Nucleotide-binding</keyword>
<dbReference type="GeneID" id="94847079"/>
<sequence>MYVESNSFHCRVVIIGDASVGKTSLLNQLIDHNFQEYEQSTIGANYQLYVEEIDGTKIEIQIWDTAGQEKFKSLGPIYYRNSLGAAVVFDVTNRKTFDDLSEWITSFTEVAGTDTTIVIVANKTDIVERQQVEFDEVKEWAESNGYMVFATSAKTGDGVTELFRALARDILTNRMMKSKQTRRLQPVQNESGCGC</sequence>
<proteinExistence type="predicted"/>
<evidence type="ECO:0000313" key="3">
    <source>
        <dbReference type="Proteomes" id="UP000179807"/>
    </source>
</evidence>
<dbReference type="Gene3D" id="3.40.50.300">
    <property type="entry name" value="P-loop containing nucleotide triphosphate hydrolases"/>
    <property type="match status" value="1"/>
</dbReference>
<dbReference type="OrthoDB" id="63533at2759"/>
<name>A0A1J4JC27_9EUKA</name>
<dbReference type="PANTHER" id="PTHR47978">
    <property type="match status" value="1"/>
</dbReference>
<dbReference type="AlphaFoldDB" id="A0A1J4JC27"/>
<comment type="caution">
    <text evidence="2">The sequence shown here is derived from an EMBL/GenBank/DDBJ whole genome shotgun (WGS) entry which is preliminary data.</text>
</comment>
<dbReference type="SMART" id="SM00174">
    <property type="entry name" value="RHO"/>
    <property type="match status" value="1"/>
</dbReference>
<dbReference type="SMART" id="SM00176">
    <property type="entry name" value="RAN"/>
    <property type="match status" value="1"/>
</dbReference>
<dbReference type="GO" id="GO:0005525">
    <property type="term" value="F:GTP binding"/>
    <property type="evidence" value="ECO:0007669"/>
    <property type="project" value="InterPro"/>
</dbReference>
<dbReference type="VEuPathDB" id="TrichDB:TRFO_39001"/>
<dbReference type="PROSITE" id="PS51420">
    <property type="entry name" value="RHO"/>
    <property type="match status" value="1"/>
</dbReference>